<evidence type="ECO:0000256" key="4">
    <source>
        <dbReference type="ARBA" id="ARBA00022840"/>
    </source>
</evidence>
<evidence type="ECO:0000313" key="9">
    <source>
        <dbReference type="Proteomes" id="UP001165648"/>
    </source>
</evidence>
<dbReference type="Pfam" id="PF01171">
    <property type="entry name" value="ATP_bind_3"/>
    <property type="match status" value="1"/>
</dbReference>
<dbReference type="Gene3D" id="3.40.50.620">
    <property type="entry name" value="HUPs"/>
    <property type="match status" value="1"/>
</dbReference>
<keyword evidence="2 6" id="KW-0819">tRNA processing</keyword>
<evidence type="ECO:0000256" key="1">
    <source>
        <dbReference type="ARBA" id="ARBA00022598"/>
    </source>
</evidence>
<dbReference type="InterPro" id="IPR014729">
    <property type="entry name" value="Rossmann-like_a/b/a_fold"/>
</dbReference>
<comment type="catalytic activity">
    <reaction evidence="5 6">
        <text>cytidine(34) in tRNA(Ile2) + L-lysine + ATP = lysidine(34) in tRNA(Ile2) + AMP + diphosphate + H(+)</text>
        <dbReference type="Rhea" id="RHEA:43744"/>
        <dbReference type="Rhea" id="RHEA-COMP:10625"/>
        <dbReference type="Rhea" id="RHEA-COMP:10670"/>
        <dbReference type="ChEBI" id="CHEBI:15378"/>
        <dbReference type="ChEBI" id="CHEBI:30616"/>
        <dbReference type="ChEBI" id="CHEBI:32551"/>
        <dbReference type="ChEBI" id="CHEBI:33019"/>
        <dbReference type="ChEBI" id="CHEBI:82748"/>
        <dbReference type="ChEBI" id="CHEBI:83665"/>
        <dbReference type="ChEBI" id="CHEBI:456215"/>
        <dbReference type="EC" id="6.3.4.19"/>
    </reaction>
</comment>
<keyword evidence="4 6" id="KW-0067">ATP-binding</keyword>
<dbReference type="EMBL" id="JANIDW010000001">
    <property type="protein sequence ID" value="MCX5613767.1"/>
    <property type="molecule type" value="Genomic_DNA"/>
</dbReference>
<keyword evidence="9" id="KW-1185">Reference proteome</keyword>
<comment type="caution">
    <text evidence="8">The sequence shown here is derived from an EMBL/GenBank/DDBJ whole genome shotgun (WGS) entry which is preliminary data.</text>
</comment>
<dbReference type="InterPro" id="IPR011063">
    <property type="entry name" value="TilS/TtcA_N"/>
</dbReference>
<comment type="subcellular location">
    <subcellularLocation>
        <location evidence="6">Cytoplasm</location>
    </subcellularLocation>
</comment>
<organism evidence="8 9">
    <name type="scientific">Bombella saccharophila</name>
    <dbReference type="NCBI Taxonomy" id="2967338"/>
    <lineage>
        <taxon>Bacteria</taxon>
        <taxon>Pseudomonadati</taxon>
        <taxon>Pseudomonadota</taxon>
        <taxon>Alphaproteobacteria</taxon>
        <taxon>Acetobacterales</taxon>
        <taxon>Acetobacteraceae</taxon>
        <taxon>Bombella</taxon>
    </lineage>
</organism>
<comment type="function">
    <text evidence="6">Ligates lysine onto the cytidine present at position 34 of the AUA codon-specific tRNA(Ile) that contains the anticodon CAU, in an ATP-dependent manner. Cytidine is converted to lysidine, thus changing the amino acid specificity of the tRNA from methionine to isoleucine.</text>
</comment>
<dbReference type="PANTHER" id="PTHR43033:SF5">
    <property type="entry name" value="TRNA(ILE)-LYSIDINE SYNTHETASE"/>
    <property type="match status" value="1"/>
</dbReference>
<keyword evidence="1 6" id="KW-0436">Ligase</keyword>
<evidence type="ECO:0000256" key="6">
    <source>
        <dbReference type="HAMAP-Rule" id="MF_01161"/>
    </source>
</evidence>
<reference evidence="8 9" key="1">
    <citation type="submission" date="2022-07" db="EMBL/GenBank/DDBJ databases">
        <title>Bombella genomes.</title>
        <authorList>
            <person name="Harer L."/>
            <person name="Styblova S."/>
            <person name="Ehrmann M."/>
        </authorList>
    </citation>
    <scope>NUCLEOTIDE SEQUENCE [LARGE SCALE GENOMIC DNA]</scope>
    <source>
        <strain evidence="8 9">TMW 2.2558</strain>
    </source>
</reference>
<dbReference type="HAMAP" id="MF_01161">
    <property type="entry name" value="tRNA_Ile_lys_synt"/>
    <property type="match status" value="1"/>
</dbReference>
<evidence type="ECO:0000256" key="2">
    <source>
        <dbReference type="ARBA" id="ARBA00022694"/>
    </source>
</evidence>
<name>A0ABT3W403_9PROT</name>
<evidence type="ECO:0000256" key="5">
    <source>
        <dbReference type="ARBA" id="ARBA00048539"/>
    </source>
</evidence>
<accession>A0ABT3W403</accession>
<dbReference type="Proteomes" id="UP001165648">
    <property type="component" value="Unassembled WGS sequence"/>
</dbReference>
<dbReference type="CDD" id="cd01992">
    <property type="entry name" value="TilS_N"/>
    <property type="match status" value="1"/>
</dbReference>
<evidence type="ECO:0000259" key="7">
    <source>
        <dbReference type="Pfam" id="PF01171"/>
    </source>
</evidence>
<keyword evidence="6" id="KW-0963">Cytoplasm</keyword>
<gene>
    <name evidence="6 8" type="primary">tilS</name>
    <name evidence="8" type="ORF">NQF64_00685</name>
</gene>
<evidence type="ECO:0000256" key="3">
    <source>
        <dbReference type="ARBA" id="ARBA00022741"/>
    </source>
</evidence>
<dbReference type="EC" id="6.3.4.19" evidence="6"/>
<dbReference type="SUPFAM" id="SSF52402">
    <property type="entry name" value="Adenine nucleotide alpha hydrolases-like"/>
    <property type="match status" value="1"/>
</dbReference>
<proteinExistence type="inferred from homology"/>
<dbReference type="InterPro" id="IPR012795">
    <property type="entry name" value="tRNA_Ile_lys_synt_N"/>
</dbReference>
<dbReference type="GO" id="GO:0032267">
    <property type="term" value="F:tRNA(Ile)-lysidine synthase activity"/>
    <property type="evidence" value="ECO:0007669"/>
    <property type="project" value="UniProtKB-EC"/>
</dbReference>
<comment type="domain">
    <text evidence="6">The N-terminal region contains the highly conserved SGGXDS motif, predicted to be a P-loop motif involved in ATP binding.</text>
</comment>
<sequence length="457" mass="50425">MREHLAIKAGVGTSPPHLIQAGEAEPLTEAEFRALMALVEPIGPDEAGHPVCIAVSGGGDSMALALLARRWRRHVLALVVDHALREESAAEARLTCERLVALDIPARLLTLGPLAAGGLQQRAREGRFAALEAACVDAGATVLLVAHHEADQEETLWMRHERGSGTRGLAGMAHRAARGRIIVARPLLGVRPERLRATLQQAGVAWCEDPSNQNRRFRRVQVRQDITSAQRRMMRELQQKACIAQQEDDAWVARFLAHGVAWQPEGWLKLAPFLIQTAHERPHIFIDDGLDETRFAALCDEVMGRLIRLIGGQDYAPARHAVAALRRAGHGALGRVCLTPLKGQERGWMLYREARNLAGAMPAHTGQWWDGRWRYYGPEYSDVVIAALGMHATRWREGRDVPACILPSLPALWRGGELVAVPEAMRGLRSDVPRVAFVWEGGIPVTGERDWQSGYAE</sequence>
<feature type="binding site" evidence="6">
    <location>
        <begin position="56"/>
        <end position="61"/>
    </location>
    <ligand>
        <name>ATP</name>
        <dbReference type="ChEBI" id="CHEBI:30616"/>
    </ligand>
</feature>
<keyword evidence="3 6" id="KW-0547">Nucleotide-binding</keyword>
<dbReference type="NCBIfam" id="TIGR02432">
    <property type="entry name" value="lysidine_TilS_N"/>
    <property type="match status" value="1"/>
</dbReference>
<feature type="domain" description="tRNA(Ile)-lysidine/2-thiocytidine synthase N-terminal" evidence="7">
    <location>
        <begin position="51"/>
        <end position="224"/>
    </location>
</feature>
<comment type="similarity">
    <text evidence="6">Belongs to the tRNA(Ile)-lysidine synthase family.</text>
</comment>
<evidence type="ECO:0000313" key="8">
    <source>
        <dbReference type="EMBL" id="MCX5613767.1"/>
    </source>
</evidence>
<protein>
    <recommendedName>
        <fullName evidence="6">tRNA(Ile)-lysidine synthase</fullName>
        <ecNumber evidence="6">6.3.4.19</ecNumber>
    </recommendedName>
    <alternativeName>
        <fullName evidence="6">tRNA(Ile)-2-lysyl-cytidine synthase</fullName>
    </alternativeName>
    <alternativeName>
        <fullName evidence="6">tRNA(Ile)-lysidine synthetase</fullName>
    </alternativeName>
</protein>
<dbReference type="InterPro" id="IPR012094">
    <property type="entry name" value="tRNA_Ile_lys_synt"/>
</dbReference>
<dbReference type="PANTHER" id="PTHR43033">
    <property type="entry name" value="TRNA(ILE)-LYSIDINE SYNTHASE-RELATED"/>
    <property type="match status" value="1"/>
</dbReference>
<dbReference type="RefSeq" id="WP_266106157.1">
    <property type="nucleotide sequence ID" value="NZ_JANIDW010000001.1"/>
</dbReference>